<keyword evidence="4" id="KW-0539">Nucleus</keyword>
<organism evidence="7 8">
    <name type="scientific">Chlamydomonas reinhardtii</name>
    <name type="common">Chlamydomonas smithii</name>
    <dbReference type="NCBI Taxonomy" id="3055"/>
    <lineage>
        <taxon>Eukaryota</taxon>
        <taxon>Viridiplantae</taxon>
        <taxon>Chlorophyta</taxon>
        <taxon>core chlorophytes</taxon>
        <taxon>Chlorophyceae</taxon>
        <taxon>CS clade</taxon>
        <taxon>Chlamydomonadales</taxon>
        <taxon>Chlamydomonadaceae</taxon>
        <taxon>Chlamydomonas</taxon>
    </lineage>
</organism>
<evidence type="ECO:0000313" key="8">
    <source>
        <dbReference type="Proteomes" id="UP000006906"/>
    </source>
</evidence>
<evidence type="ECO:0000256" key="2">
    <source>
        <dbReference type="ARBA" id="ARBA00022574"/>
    </source>
</evidence>
<feature type="repeat" description="WD" evidence="5">
    <location>
        <begin position="254"/>
        <end position="293"/>
    </location>
</feature>
<dbReference type="InterPro" id="IPR015943">
    <property type="entry name" value="WD40/YVTN_repeat-like_dom_sf"/>
</dbReference>
<dbReference type="SMART" id="SM00320">
    <property type="entry name" value="WD40"/>
    <property type="match status" value="4"/>
</dbReference>
<gene>
    <name evidence="7" type="ORF">CHLRE_12g510150v5</name>
</gene>
<dbReference type="SUPFAM" id="SSF50978">
    <property type="entry name" value="WD40 repeat-like"/>
    <property type="match status" value="1"/>
</dbReference>
<dbReference type="Proteomes" id="UP000006906">
    <property type="component" value="Chromosome 12"/>
</dbReference>
<keyword evidence="8" id="KW-1185">Reference proteome</keyword>
<protein>
    <submittedName>
        <fullName evidence="7">Uncharacterized protein</fullName>
    </submittedName>
</protein>
<dbReference type="PANTHER" id="PTHR19865">
    <property type="entry name" value="U3 SMALL NUCLEOLAR RNA INTERACTING PROTEIN 2"/>
    <property type="match status" value="1"/>
</dbReference>
<evidence type="ECO:0000256" key="6">
    <source>
        <dbReference type="SAM" id="MobiDB-lite"/>
    </source>
</evidence>
<dbReference type="ExpressionAtlas" id="A0A2K3D2L8">
    <property type="expression patterns" value="baseline"/>
</dbReference>
<evidence type="ECO:0000256" key="4">
    <source>
        <dbReference type="ARBA" id="ARBA00023242"/>
    </source>
</evidence>
<evidence type="ECO:0000256" key="1">
    <source>
        <dbReference type="ARBA" id="ARBA00004123"/>
    </source>
</evidence>
<dbReference type="PRINTS" id="PR00320">
    <property type="entry name" value="GPROTEINBRPT"/>
</dbReference>
<dbReference type="KEGG" id="cre:CHLRE_12g510150v5"/>
<dbReference type="OrthoDB" id="59941at2759"/>
<keyword evidence="3" id="KW-0677">Repeat</keyword>
<sequence length="491" mass="50682">MEGDWGGGGGGYRGRGGGYRGGNRGGFSGGGGGRYYDNNYSGGRGGGRGGGYYDGGGGGNYYDGGAGPGRGGGRSGGRGGYNDYQGGGGGYQGSGGGYQGDYQGGGGGGGGYQSGGGYRGGGGGGRFNDGGSRRGFRGGRTWHNPATKRTQQYNANPPPNMTLLKTIPAHNQAITCMAYDQATNQLFTGSKDGKVKQWDCNTGQTTHEETLGGPVDALLYIQGFLFVAYVKGTVPNVDGIINFYNTAAGKTQMIPGHRGHINQLLAANNFLFSCGQDYSIRVWGLEGEAFVLKHILDKDAGGHTHAVQCIEMINGFLISGDSTGCLKIWDSSSGQCTQTLQTAHKSIISSILQYGANILTGSADGSLKVWELMTPPMPGAVVKPEPIDRYFDDAATSSGGGYSGRGGRGGRGQGGAAANAILVMDGTPDNRGESMLAISTLYDGVTLYNVDQNMTLLGTLPLEVCRALTSIPGAALIAGDDRGQVHIYSWT</sequence>
<dbReference type="InterPro" id="IPR019775">
    <property type="entry name" value="WD40_repeat_CS"/>
</dbReference>
<feature type="region of interest" description="Disordered" evidence="6">
    <location>
        <begin position="117"/>
        <end position="158"/>
    </location>
</feature>
<accession>A0A2K3D2L8</accession>
<feature type="repeat" description="WD" evidence="5">
    <location>
        <begin position="167"/>
        <end position="208"/>
    </location>
</feature>
<dbReference type="EMBL" id="CM008973">
    <property type="protein sequence ID" value="PNW74781.1"/>
    <property type="molecule type" value="Genomic_DNA"/>
</dbReference>
<evidence type="ECO:0000256" key="5">
    <source>
        <dbReference type="PROSITE-ProRule" id="PRU00221"/>
    </source>
</evidence>
<dbReference type="InterPro" id="IPR039241">
    <property type="entry name" value="Rrp9-like"/>
</dbReference>
<dbReference type="InParanoid" id="A0A2K3D2L8"/>
<feature type="compositionally biased region" description="Gly residues" evidence="6">
    <location>
        <begin position="117"/>
        <end position="128"/>
    </location>
</feature>
<dbReference type="InterPro" id="IPR020472">
    <property type="entry name" value="WD40_PAC1"/>
</dbReference>
<dbReference type="GO" id="GO:0030515">
    <property type="term" value="F:snoRNA binding"/>
    <property type="evidence" value="ECO:0000318"/>
    <property type="project" value="GO_Central"/>
</dbReference>
<evidence type="ECO:0000313" key="7">
    <source>
        <dbReference type="EMBL" id="PNW74781.1"/>
    </source>
</evidence>
<dbReference type="PROSITE" id="PS50082">
    <property type="entry name" value="WD_REPEATS_2"/>
    <property type="match status" value="4"/>
</dbReference>
<feature type="repeat" description="WD" evidence="5">
    <location>
        <begin position="358"/>
        <end position="372"/>
    </location>
</feature>
<dbReference type="Pfam" id="PF00400">
    <property type="entry name" value="WD40"/>
    <property type="match status" value="3"/>
</dbReference>
<dbReference type="OMA" id="CIEMING"/>
<keyword evidence="2 5" id="KW-0853">WD repeat</keyword>
<dbReference type="Gramene" id="PNW74781">
    <property type="protein sequence ID" value="PNW74781"/>
    <property type="gene ID" value="CHLRE_12g510150v5"/>
</dbReference>
<dbReference type="Gene3D" id="2.130.10.10">
    <property type="entry name" value="YVTN repeat-like/Quinoprotein amine dehydrogenase"/>
    <property type="match status" value="1"/>
</dbReference>
<name>A0A2K3D2L8_CHLRE</name>
<dbReference type="GO" id="GO:0034511">
    <property type="term" value="F:U3 snoRNA binding"/>
    <property type="evidence" value="ECO:0007669"/>
    <property type="project" value="InterPro"/>
</dbReference>
<reference evidence="7 8" key="1">
    <citation type="journal article" date="2007" name="Science">
        <title>The Chlamydomonas genome reveals the evolution of key animal and plant functions.</title>
        <authorList>
            <person name="Merchant S.S."/>
            <person name="Prochnik S.E."/>
            <person name="Vallon O."/>
            <person name="Harris E.H."/>
            <person name="Karpowicz S.J."/>
            <person name="Witman G.B."/>
            <person name="Terry A."/>
            <person name="Salamov A."/>
            <person name="Fritz-Laylin L.K."/>
            <person name="Marechal-Drouard L."/>
            <person name="Marshall W.F."/>
            <person name="Qu L.H."/>
            <person name="Nelson D.R."/>
            <person name="Sanderfoot A.A."/>
            <person name="Spalding M.H."/>
            <person name="Kapitonov V.V."/>
            <person name="Ren Q."/>
            <person name="Ferris P."/>
            <person name="Lindquist E."/>
            <person name="Shapiro H."/>
            <person name="Lucas S.M."/>
            <person name="Grimwood J."/>
            <person name="Schmutz J."/>
            <person name="Cardol P."/>
            <person name="Cerutti H."/>
            <person name="Chanfreau G."/>
            <person name="Chen C.L."/>
            <person name="Cognat V."/>
            <person name="Croft M.T."/>
            <person name="Dent R."/>
            <person name="Dutcher S."/>
            <person name="Fernandez E."/>
            <person name="Fukuzawa H."/>
            <person name="Gonzalez-Ballester D."/>
            <person name="Gonzalez-Halphen D."/>
            <person name="Hallmann A."/>
            <person name="Hanikenne M."/>
            <person name="Hippler M."/>
            <person name="Inwood W."/>
            <person name="Jabbari K."/>
            <person name="Kalanon M."/>
            <person name="Kuras R."/>
            <person name="Lefebvre P.A."/>
            <person name="Lemaire S.D."/>
            <person name="Lobanov A.V."/>
            <person name="Lohr M."/>
            <person name="Manuell A."/>
            <person name="Meier I."/>
            <person name="Mets L."/>
            <person name="Mittag M."/>
            <person name="Mittelmeier T."/>
            <person name="Moroney J.V."/>
            <person name="Moseley J."/>
            <person name="Napoli C."/>
            <person name="Nedelcu A.M."/>
            <person name="Niyogi K."/>
            <person name="Novoselov S.V."/>
            <person name="Paulsen I.T."/>
            <person name="Pazour G."/>
            <person name="Purton S."/>
            <person name="Ral J.P."/>
            <person name="Riano-Pachon D.M."/>
            <person name="Riekhof W."/>
            <person name="Rymarquis L."/>
            <person name="Schroda M."/>
            <person name="Stern D."/>
            <person name="Umen J."/>
            <person name="Willows R."/>
            <person name="Wilson N."/>
            <person name="Zimmer S.L."/>
            <person name="Allmer J."/>
            <person name="Balk J."/>
            <person name="Bisova K."/>
            <person name="Chen C.J."/>
            <person name="Elias M."/>
            <person name="Gendler K."/>
            <person name="Hauser C."/>
            <person name="Lamb M.R."/>
            <person name="Ledford H."/>
            <person name="Long J.C."/>
            <person name="Minagawa J."/>
            <person name="Page M.D."/>
            <person name="Pan J."/>
            <person name="Pootakham W."/>
            <person name="Roje S."/>
            <person name="Rose A."/>
            <person name="Stahlberg E."/>
            <person name="Terauchi A.M."/>
            <person name="Yang P."/>
            <person name="Ball S."/>
            <person name="Bowler C."/>
            <person name="Dieckmann C.L."/>
            <person name="Gladyshev V.N."/>
            <person name="Green P."/>
            <person name="Jorgensen R."/>
            <person name="Mayfield S."/>
            <person name="Mueller-Roeber B."/>
            <person name="Rajamani S."/>
            <person name="Sayre R.T."/>
            <person name="Brokstein P."/>
            <person name="Dubchak I."/>
            <person name="Goodstein D."/>
            <person name="Hornick L."/>
            <person name="Huang Y.W."/>
            <person name="Jhaveri J."/>
            <person name="Luo Y."/>
            <person name="Martinez D."/>
            <person name="Ngau W.C."/>
            <person name="Otillar B."/>
            <person name="Poliakov A."/>
            <person name="Porter A."/>
            <person name="Szajkowski L."/>
            <person name="Werner G."/>
            <person name="Zhou K."/>
            <person name="Grigoriev I.V."/>
            <person name="Rokhsar D.S."/>
            <person name="Grossman A.R."/>
        </authorList>
    </citation>
    <scope>NUCLEOTIDE SEQUENCE [LARGE SCALE GENOMIC DNA]</scope>
    <source>
        <strain evidence="8">CC-503</strain>
    </source>
</reference>
<dbReference type="AlphaFoldDB" id="A0A2K3D2L8"/>
<dbReference type="RefSeq" id="XP_042918141.1">
    <property type="nucleotide sequence ID" value="XM_043068226.1"/>
</dbReference>
<dbReference type="PROSITE" id="PS00678">
    <property type="entry name" value="WD_REPEATS_1"/>
    <property type="match status" value="1"/>
</dbReference>
<proteinExistence type="predicted"/>
<feature type="repeat" description="WD" evidence="5">
    <location>
        <begin position="300"/>
        <end position="339"/>
    </location>
</feature>
<evidence type="ECO:0000256" key="3">
    <source>
        <dbReference type="ARBA" id="ARBA00022737"/>
    </source>
</evidence>
<dbReference type="STRING" id="3055.A0A2K3D2L8"/>
<comment type="subcellular location">
    <subcellularLocation>
        <location evidence="1">Nucleus</location>
    </subcellularLocation>
</comment>
<dbReference type="InterPro" id="IPR001680">
    <property type="entry name" value="WD40_rpt"/>
</dbReference>
<dbReference type="GO" id="GO:0032040">
    <property type="term" value="C:small-subunit processome"/>
    <property type="evidence" value="ECO:0000318"/>
    <property type="project" value="GO_Central"/>
</dbReference>
<dbReference type="PANTHER" id="PTHR19865:SF0">
    <property type="entry name" value="U3 SMALL NUCLEOLAR RNA-INTERACTING PROTEIN 2"/>
    <property type="match status" value="1"/>
</dbReference>
<dbReference type="PROSITE" id="PS50294">
    <property type="entry name" value="WD_REPEATS_REGION"/>
    <property type="match status" value="1"/>
</dbReference>
<dbReference type="FunFam" id="2.130.10.10:FF:002769">
    <property type="entry name" value="Predicted protein"/>
    <property type="match status" value="1"/>
</dbReference>
<dbReference type="GeneID" id="5716558"/>
<dbReference type="InterPro" id="IPR036322">
    <property type="entry name" value="WD40_repeat_dom_sf"/>
</dbReference>